<keyword evidence="2" id="KW-0223">Dioxygenase</keyword>
<evidence type="ECO:0000313" key="3">
    <source>
        <dbReference type="Proteomes" id="UP000095546"/>
    </source>
</evidence>
<dbReference type="InterPro" id="IPR027485">
    <property type="entry name" value="AMMECR1_N"/>
</dbReference>
<accession>A0A173WP78</accession>
<dbReference type="InterPro" id="IPR027623">
    <property type="entry name" value="AmmeMemoSam_A"/>
</dbReference>
<feature type="domain" description="AMMECR1" evidence="1">
    <location>
        <begin position="292"/>
        <end position="462"/>
    </location>
</feature>
<dbReference type="PANTHER" id="PTHR13016:SF0">
    <property type="entry name" value="AMME SYNDROME CANDIDATE GENE 1 PROTEIN"/>
    <property type="match status" value="1"/>
</dbReference>
<dbReference type="RefSeq" id="WP_055160124.1">
    <property type="nucleotide sequence ID" value="NZ_CABIWZ010000001.1"/>
</dbReference>
<dbReference type="InterPro" id="IPR004183">
    <property type="entry name" value="Xdiol_dOase_suB"/>
</dbReference>
<dbReference type="SUPFAM" id="SSF143447">
    <property type="entry name" value="AMMECR1-like"/>
    <property type="match status" value="1"/>
</dbReference>
<reference evidence="2 3" key="1">
    <citation type="submission" date="2015-09" db="EMBL/GenBank/DDBJ databases">
        <authorList>
            <consortium name="Pathogen Informatics"/>
        </authorList>
    </citation>
    <scope>NUCLEOTIDE SEQUENCE [LARGE SCALE GENOMIC DNA]</scope>
    <source>
        <strain evidence="2 3">2789STDY5608828</strain>
    </source>
</reference>
<dbReference type="EMBL" id="CYYU01000001">
    <property type="protein sequence ID" value="CUN41303.1"/>
    <property type="molecule type" value="Genomic_DNA"/>
</dbReference>
<dbReference type="GO" id="GO:0016702">
    <property type="term" value="F:oxidoreductase activity, acting on single donors with incorporation of molecular oxygen, incorporation of two atoms of oxygen"/>
    <property type="evidence" value="ECO:0007669"/>
    <property type="project" value="UniProtKB-ARBA"/>
</dbReference>
<dbReference type="GO" id="GO:0008198">
    <property type="term" value="F:ferrous iron binding"/>
    <property type="evidence" value="ECO:0007669"/>
    <property type="project" value="InterPro"/>
</dbReference>
<dbReference type="AlphaFoldDB" id="A0A173WP78"/>
<dbReference type="PROSITE" id="PS51112">
    <property type="entry name" value="AMMECR1"/>
    <property type="match status" value="1"/>
</dbReference>
<dbReference type="Proteomes" id="UP000095546">
    <property type="component" value="Unassembled WGS sequence"/>
</dbReference>
<dbReference type="eggNOG" id="COG2078">
    <property type="taxonomic scope" value="Bacteria"/>
</dbReference>
<gene>
    <name evidence="2" type="primary">amnB</name>
    <name evidence="2" type="ORF">ERS852385_00354</name>
</gene>
<dbReference type="Pfam" id="PF02900">
    <property type="entry name" value="LigB"/>
    <property type="match status" value="1"/>
</dbReference>
<keyword evidence="3" id="KW-1185">Reference proteome</keyword>
<dbReference type="PANTHER" id="PTHR13016">
    <property type="entry name" value="AMMECR1 HOMOLOG"/>
    <property type="match status" value="1"/>
</dbReference>
<dbReference type="InterPro" id="IPR002733">
    <property type="entry name" value="AMMECR1_domain"/>
</dbReference>
<dbReference type="OrthoDB" id="159752at2"/>
<dbReference type="Gene3D" id="3.30.700.20">
    <property type="entry name" value="Hypothetical protein ph0010, domain 1"/>
    <property type="match status" value="1"/>
</dbReference>
<keyword evidence="2" id="KW-0560">Oxidoreductase</keyword>
<organism evidence="2 3">
    <name type="scientific">Mitsuokella jalaludinii</name>
    <dbReference type="NCBI Taxonomy" id="187979"/>
    <lineage>
        <taxon>Bacteria</taxon>
        <taxon>Bacillati</taxon>
        <taxon>Bacillota</taxon>
        <taxon>Negativicutes</taxon>
        <taxon>Selenomonadales</taxon>
        <taxon>Selenomonadaceae</taxon>
        <taxon>Mitsuokella</taxon>
    </lineage>
</organism>
<dbReference type="InterPro" id="IPR023473">
    <property type="entry name" value="AMMECR1"/>
</dbReference>
<proteinExistence type="predicted"/>
<dbReference type="Pfam" id="PF01871">
    <property type="entry name" value="AMMECR1"/>
    <property type="match status" value="1"/>
</dbReference>
<dbReference type="STRING" id="187979.ERS852385_00354"/>
<dbReference type="EC" id="1.13.11.-" evidence="2"/>
<evidence type="ECO:0000313" key="2">
    <source>
        <dbReference type="EMBL" id="CUN41303.1"/>
    </source>
</evidence>
<dbReference type="SUPFAM" id="SSF53213">
    <property type="entry name" value="LigB-like"/>
    <property type="match status" value="1"/>
</dbReference>
<sequence>MAIVAAMAVPHPPIILPEIGRGEEKKIARTTAAYREVMRRAAALEPDTVVITSPHATLYSDYFHISPGKKAVGDFSAFRCPEVKIEAAYDDVFSKALADACAADNLPAGFLGEREPALDHGTMIPLYFLQPELKKPVKVVRIGLSGLAADVHYRLGQMIKETAEKLGRRVVFIASGDLSHKLKADGPYGFAKEGPVFDEEVTKALGAADFLSLLTISPELAEGAAECGLRSFWIMAGVFDCQMVHAELLAHEGPFGVGYGVAYFTPEGSDDSRDIGRQLIEREKKDIAAIREHEDAYVRLARESLETFVRSHVMMPLPKDLPEDLQDRRAGCFVSIKKDGRLRGCIGTLAPGRRNLAEEILCNAVSAGMHDPRFPQVTPDELSRLVYDVDVLSEPEPIDSPKALDVKRYGVIVQNGERRGVLLPDLAGVDTVDEQIAIARRKGNIGAKEKVTLWRFEVKRHV</sequence>
<protein>
    <submittedName>
        <fullName evidence="2">2-aminophenol 1,6-dioxygenase beta subunit</fullName>
        <ecNumber evidence="2">1.13.11.-</ecNumber>
    </submittedName>
</protein>
<dbReference type="NCBIfam" id="TIGR04335">
    <property type="entry name" value="AmmeMemoSam_A"/>
    <property type="match status" value="1"/>
</dbReference>
<evidence type="ECO:0000259" key="1">
    <source>
        <dbReference type="PROSITE" id="PS51112"/>
    </source>
</evidence>
<dbReference type="CDD" id="cd07951">
    <property type="entry name" value="ED_3B_N_AMMECR1"/>
    <property type="match status" value="1"/>
</dbReference>
<dbReference type="Gene3D" id="3.40.830.10">
    <property type="entry name" value="LigB-like"/>
    <property type="match status" value="1"/>
</dbReference>
<dbReference type="eggNOG" id="COG3885">
    <property type="taxonomic scope" value="Bacteria"/>
</dbReference>
<name>A0A173WP78_9FIRM</name>
<dbReference type="InterPro" id="IPR036071">
    <property type="entry name" value="AMMECR1_dom_sf"/>
</dbReference>